<dbReference type="AlphaFoldDB" id="R0KQQ2"/>
<dbReference type="EMBL" id="KB744243">
    <property type="protein sequence ID" value="EOA95583.1"/>
    <property type="molecule type" value="Genomic_DNA"/>
</dbReference>
<evidence type="ECO:0000313" key="2">
    <source>
        <dbReference type="EMBL" id="EOA95583.1"/>
    </source>
</evidence>
<proteinExistence type="predicted"/>
<evidence type="ECO:0000313" key="3">
    <source>
        <dbReference type="Proteomes" id="UP000296049"/>
    </source>
</evidence>
<keyword evidence="3" id="KW-1185">Reference proteome</keyword>
<feature type="region of interest" description="Disordered" evidence="1">
    <location>
        <begin position="1"/>
        <end position="25"/>
    </location>
</feature>
<accession>R0KQQ2</accession>
<reference evidence="3" key="1">
    <citation type="journal article" date="2013" name="Nat. Genet.">
        <title>The duck genome and transcriptome provide insight into an avian influenza virus reservoir species.</title>
        <authorList>
            <person name="Huang Y."/>
            <person name="Li Y."/>
            <person name="Burt D.W."/>
            <person name="Chen H."/>
            <person name="Zhang Y."/>
            <person name="Qian W."/>
            <person name="Kim H."/>
            <person name="Gan S."/>
            <person name="Zhao Y."/>
            <person name="Li J."/>
            <person name="Yi K."/>
            <person name="Feng H."/>
            <person name="Zhu P."/>
            <person name="Li B."/>
            <person name="Liu Q."/>
            <person name="Fairley S."/>
            <person name="Magor K.E."/>
            <person name="Du Z."/>
            <person name="Hu X."/>
            <person name="Goodman L."/>
            <person name="Tafer H."/>
            <person name="Vignal A."/>
            <person name="Lee T."/>
            <person name="Kim K.W."/>
            <person name="Sheng Z."/>
            <person name="An Y."/>
            <person name="Searle S."/>
            <person name="Herrero J."/>
            <person name="Groenen M.A."/>
            <person name="Crooijmans R.P."/>
            <person name="Faraut T."/>
            <person name="Cai Q."/>
            <person name="Webster R.G."/>
            <person name="Aldridge J.R."/>
            <person name="Warren W.C."/>
            <person name="Bartschat S."/>
            <person name="Kehr S."/>
            <person name="Marz M."/>
            <person name="Stadler P.F."/>
            <person name="Smith J."/>
            <person name="Kraus R.H."/>
            <person name="Zhao Y."/>
            <person name="Ren L."/>
            <person name="Fei J."/>
            <person name="Morisson M."/>
            <person name="Kaiser P."/>
            <person name="Griffin D.K."/>
            <person name="Rao M."/>
            <person name="Pitel F."/>
            <person name="Wang J."/>
            <person name="Li N."/>
        </authorList>
    </citation>
    <scope>NUCLEOTIDE SEQUENCE [LARGE SCALE GENOMIC DNA]</scope>
</reference>
<dbReference type="Proteomes" id="UP000296049">
    <property type="component" value="Unassembled WGS sequence"/>
</dbReference>
<protein>
    <submittedName>
        <fullName evidence="2">Uncharacterized protein</fullName>
    </submittedName>
</protein>
<name>R0KQQ2_ANAPL</name>
<gene>
    <name evidence="2" type="ORF">Anapl_12937</name>
</gene>
<evidence type="ECO:0000256" key="1">
    <source>
        <dbReference type="SAM" id="MobiDB-lite"/>
    </source>
</evidence>
<organism evidence="2 3">
    <name type="scientific">Anas platyrhynchos</name>
    <name type="common">Mallard</name>
    <name type="synonym">Anas boschas</name>
    <dbReference type="NCBI Taxonomy" id="8839"/>
    <lineage>
        <taxon>Eukaryota</taxon>
        <taxon>Metazoa</taxon>
        <taxon>Chordata</taxon>
        <taxon>Craniata</taxon>
        <taxon>Vertebrata</taxon>
        <taxon>Euteleostomi</taxon>
        <taxon>Archelosauria</taxon>
        <taxon>Archosauria</taxon>
        <taxon>Dinosauria</taxon>
        <taxon>Saurischia</taxon>
        <taxon>Theropoda</taxon>
        <taxon>Coelurosauria</taxon>
        <taxon>Aves</taxon>
        <taxon>Neognathae</taxon>
        <taxon>Galloanserae</taxon>
        <taxon>Anseriformes</taxon>
        <taxon>Anatidae</taxon>
        <taxon>Anatinae</taxon>
        <taxon>Anas</taxon>
    </lineage>
</organism>
<sequence length="220" mass="24484">MSDRCSVHSLHSIPMGTEQQLPPLPQRCLTAGAGGTMQQACTAPRAPLPAQGQRDEGSENIIHGDLNATRLILSHVREAEVKRSSLRQFAKQRCCRSRWEALEAGKPPPPVPPTWHRSHALRQSTPRQEFLAPFTHGVEEAIKKSAIFHSIIRRLSHAFNNQRHEGLDSLNMEVIKLNWATQRYVGAVGNAPGYPPVGPTIIRLGIQPNNPTWALPERFK</sequence>